<dbReference type="InParanoid" id="A0A165INE8"/>
<dbReference type="RefSeq" id="XP_018190706.1">
    <property type="nucleotide sequence ID" value="XM_018336784.1"/>
</dbReference>
<dbReference type="AlphaFoldDB" id="A0A165INE8"/>
<evidence type="ECO:0000313" key="3">
    <source>
        <dbReference type="Proteomes" id="UP000076632"/>
    </source>
</evidence>
<feature type="compositionally biased region" description="Polar residues" evidence="1">
    <location>
        <begin position="626"/>
        <end position="638"/>
    </location>
</feature>
<name>A0A165INE8_XYLHT</name>
<dbReference type="GeneID" id="28901921"/>
<dbReference type="PANTHER" id="PTHR40788:SF2">
    <property type="entry name" value="CLR5 DOMAIN-CONTAINING PROTEIN"/>
    <property type="match status" value="1"/>
</dbReference>
<reference evidence="2 3" key="1">
    <citation type="journal article" date="2016" name="Fungal Biol.">
        <title>The genome of Xylona heveae provides a window into fungal endophytism.</title>
        <authorList>
            <person name="Gazis R."/>
            <person name="Kuo A."/>
            <person name="Riley R."/>
            <person name="LaButti K."/>
            <person name="Lipzen A."/>
            <person name="Lin J."/>
            <person name="Amirebrahimi M."/>
            <person name="Hesse C.N."/>
            <person name="Spatafora J.W."/>
            <person name="Henrissat B."/>
            <person name="Hainaut M."/>
            <person name="Grigoriev I.V."/>
            <person name="Hibbett D.S."/>
        </authorList>
    </citation>
    <scope>NUCLEOTIDE SEQUENCE [LARGE SCALE GENOMIC DNA]</scope>
    <source>
        <strain evidence="2 3">TC161</strain>
    </source>
</reference>
<keyword evidence="3" id="KW-1185">Reference proteome</keyword>
<dbReference type="OMA" id="WLLQTLW"/>
<sequence length="807" mass="91710">MDPEFLDTLFRNFGPGGLDLPPPADFPSPREVRKEAQDRSKKILSSWRTLGKILDRHEELLRRRWVKKTTEQRIRILLTASPQLPRPHRPDFIAFRGETTADRVVGTEFRNEYLRPYMNLDDLSKARPLLLFLNSRGRHPPNVFAHSDLASAHLGLATGATMPPFLNGYTMLLNGQTVETYGKLISWNDGSDGFEMMMSGRGFHPGEGLVVLEIQQEIFRFLVRICQILLQDMDPNSLTDKEIPVQPEPPSLVGDPTEWPTLTSIRGEAPYRVPYELDLGRLEALIYSQRSRIEDHIWALRTDPAYFAFRVKEWGDHRQEVLKDTKGQIHPRLNLPIFWDRVLGAVITGAYGMLFVWDQLCRQVTEVTRLKAKYGNSFSPESPLPREYMKALLVLRGLLFEASELQTEYLKISVPASPPLRGLFVRVPPIPGSTKIGVRAKRDWTGDWLITLLYILWDPKQTRLLGLPNIIDFLDHISDDRNKPRISERINDILSDLGVIAEALHQINLHQPWASGLDHEQSKFGEEVEEEVEKKVEYFNVFSRHFGDAPLSPMSQSGPFVGGSFDYPVNEPQTQKTTEQMRKAEKNLDDFWRSAETHYQKETNGSSLQQALDTLYVKLRNPEPTAASSEPEQASIQESYIPVDPARPNTNKTYSSGALKATRDVRESEDAAIFAGSSLEKMSLEDNESSRSGTDFIQPTIPVGKRAFKTFSVLFPSSSSAGPTAELPWTDLLHAMTAMGFEPIKLYGSIWLFTPRNGDVERSIQFSEPHPKGKISSSMARQIGRRLQHSYEWHKDMFMLAQQEGKA</sequence>
<dbReference type="EMBL" id="KV407455">
    <property type="protein sequence ID" value="KZF25151.1"/>
    <property type="molecule type" value="Genomic_DNA"/>
</dbReference>
<feature type="region of interest" description="Disordered" evidence="1">
    <location>
        <begin position="13"/>
        <end position="38"/>
    </location>
</feature>
<organism evidence="2 3">
    <name type="scientific">Xylona heveae (strain CBS 132557 / TC161)</name>
    <dbReference type="NCBI Taxonomy" id="1328760"/>
    <lineage>
        <taxon>Eukaryota</taxon>
        <taxon>Fungi</taxon>
        <taxon>Dikarya</taxon>
        <taxon>Ascomycota</taxon>
        <taxon>Pezizomycotina</taxon>
        <taxon>Xylonomycetes</taxon>
        <taxon>Xylonales</taxon>
        <taxon>Xylonaceae</taxon>
        <taxon>Xylona</taxon>
    </lineage>
</organism>
<feature type="compositionally biased region" description="Basic and acidic residues" evidence="1">
    <location>
        <begin position="28"/>
        <end position="38"/>
    </location>
</feature>
<dbReference type="PANTHER" id="PTHR40788">
    <property type="entry name" value="CLR5 DOMAIN-CONTAINING PROTEIN-RELATED"/>
    <property type="match status" value="1"/>
</dbReference>
<evidence type="ECO:0000256" key="1">
    <source>
        <dbReference type="SAM" id="MobiDB-lite"/>
    </source>
</evidence>
<accession>A0A165INE8</accession>
<dbReference type="OrthoDB" id="2922289at2759"/>
<gene>
    <name evidence="2" type="ORF">L228DRAFT_62829</name>
</gene>
<dbReference type="STRING" id="1328760.A0A165INE8"/>
<protein>
    <submittedName>
        <fullName evidence="2">Uncharacterized protein</fullName>
    </submittedName>
</protein>
<evidence type="ECO:0000313" key="2">
    <source>
        <dbReference type="EMBL" id="KZF25151.1"/>
    </source>
</evidence>
<dbReference type="Proteomes" id="UP000076632">
    <property type="component" value="Unassembled WGS sequence"/>
</dbReference>
<proteinExistence type="predicted"/>
<feature type="region of interest" description="Disordered" evidence="1">
    <location>
        <begin position="624"/>
        <end position="655"/>
    </location>
</feature>